<dbReference type="EMBL" id="AMQN01018180">
    <property type="status" value="NOT_ANNOTATED_CDS"/>
    <property type="molecule type" value="Genomic_DNA"/>
</dbReference>
<dbReference type="InterPro" id="IPR045857">
    <property type="entry name" value="O16G_dom_2"/>
</dbReference>
<dbReference type="GO" id="GO:0005975">
    <property type="term" value="P:carbohydrate metabolic process"/>
    <property type="evidence" value="ECO:0007669"/>
    <property type="project" value="InterPro"/>
</dbReference>
<name>R7V945_CAPTE</name>
<gene>
    <name evidence="4" type="ORF">CAPTEDRAFT_160914</name>
</gene>
<evidence type="ECO:0000256" key="2">
    <source>
        <dbReference type="SAM" id="Phobius"/>
    </source>
</evidence>
<dbReference type="SUPFAM" id="SSF51445">
    <property type="entry name" value="(Trans)glycosidases"/>
    <property type="match status" value="1"/>
</dbReference>
<evidence type="ECO:0000313" key="4">
    <source>
        <dbReference type="EMBL" id="ELU15089.1"/>
    </source>
</evidence>
<dbReference type="FunFam" id="3.90.400.10:FF:000001">
    <property type="entry name" value="Maltase A3, isoform A"/>
    <property type="match status" value="1"/>
</dbReference>
<dbReference type="EnsemblMetazoa" id="CapteT160914">
    <property type="protein sequence ID" value="CapteP160914"/>
    <property type="gene ID" value="CapteG160914"/>
</dbReference>
<dbReference type="HOGENOM" id="CLU_006462_8_2_1"/>
<dbReference type="EMBL" id="KB294020">
    <property type="protein sequence ID" value="ELU15089.1"/>
    <property type="molecule type" value="Genomic_DNA"/>
</dbReference>
<dbReference type="OrthoDB" id="1740265at2759"/>
<dbReference type="InterPro" id="IPR031984">
    <property type="entry name" value="SLC3A2_N"/>
</dbReference>
<reference evidence="4 6" key="2">
    <citation type="journal article" date="2013" name="Nature">
        <title>Insights into bilaterian evolution from three spiralian genomes.</title>
        <authorList>
            <person name="Simakov O."/>
            <person name="Marletaz F."/>
            <person name="Cho S.J."/>
            <person name="Edsinger-Gonzales E."/>
            <person name="Havlak P."/>
            <person name="Hellsten U."/>
            <person name="Kuo D.H."/>
            <person name="Larsson T."/>
            <person name="Lv J."/>
            <person name="Arendt D."/>
            <person name="Savage R."/>
            <person name="Osoegawa K."/>
            <person name="de Jong P."/>
            <person name="Grimwood J."/>
            <person name="Chapman J.A."/>
            <person name="Shapiro H."/>
            <person name="Aerts A."/>
            <person name="Otillar R.P."/>
            <person name="Terry A.Y."/>
            <person name="Boore J.L."/>
            <person name="Grigoriev I.V."/>
            <person name="Lindberg D.R."/>
            <person name="Seaver E.C."/>
            <person name="Weisblat D.A."/>
            <person name="Putnam N.H."/>
            <person name="Rokhsar D.S."/>
        </authorList>
    </citation>
    <scope>NUCLEOTIDE SEQUENCE</scope>
    <source>
        <strain evidence="4 6">I ESC-2004</strain>
    </source>
</reference>
<dbReference type="Proteomes" id="UP000014760">
    <property type="component" value="Unassembled WGS sequence"/>
</dbReference>
<dbReference type="Gene3D" id="3.20.20.80">
    <property type="entry name" value="Glycosidases"/>
    <property type="match status" value="1"/>
</dbReference>
<dbReference type="InterPro" id="IPR017853">
    <property type="entry name" value="GH"/>
</dbReference>
<feature type="domain" description="Glycosyl hydrolase family 13 catalytic" evidence="3">
    <location>
        <begin position="137"/>
        <end position="522"/>
    </location>
</feature>
<dbReference type="Gene3D" id="2.60.40.1180">
    <property type="entry name" value="Golgi alpha-mannosidase II"/>
    <property type="match status" value="1"/>
</dbReference>
<dbReference type="OMA" id="IDGMNML"/>
<evidence type="ECO:0000313" key="6">
    <source>
        <dbReference type="Proteomes" id="UP000014760"/>
    </source>
</evidence>
<protein>
    <recommendedName>
        <fullName evidence="3">Glycosyl hydrolase family 13 catalytic domain-containing protein</fullName>
    </recommendedName>
</protein>
<keyword evidence="2" id="KW-0472">Membrane</keyword>
<sequence>MSTEKEALKGSSEERVAFNLADGKDEKDLDGANHEDYVDGDTSKVKFVNGDAADAVVDIDGRTHVEPRKSQFIGLSKTELMAFEKDPYWVKVRWVLLALFWIIWIGMLVAAITIIVLAPKCPPRKDLKWWQESTIYQVYPRSFKDTNGDGIGDLKGIHDRLDYLQNDLKTKAIYVNPMYESGGQDTGYDITNHTHLDKTFGTIEIFKDLVHALHKRDIKLIMDFVPNHSSNKHPWFTKSQRGEAPYDDYYVWHPGKNDTGFPPEKPNNWLSVFGGSAWEWDDTRQAYYLHQFSTAQPDLNVRNPAVREELKKILLYWLKNGVDGFRVDAVAHLFETQNLLSDENLVPGGNGYHSLDHSLTTFQRETYELLTEWRAMLDSLTKDDGKDRLLMVEAYAKTPNQTLQLLNYDSKPGAHLSTNMALLDLKANFSAASLRDLVNGFMDPFEGMDLWPNWQTGNHDVSRVVSRLGNNQELTNVINMMLMTLPGTAFTYYGEEIGMHDVEIPVDQQQDKAGSPNRDPQRTPMQWSGEMFAGFTGGNSTWLPVAGDYKQRNVKAQFAHGAGMTALEVYQELAAVRAKPSFQYGAFHSAVADGVYFYVRQAKGFPGYLVAMNLGKSGVTINFPSVAPGGDLIPGLGKIVGSTHNFKSASRQAEFEIGTEVTLDNMHILPNEGFVFEWPPEAVNQQM</sequence>
<feature type="transmembrane region" description="Helical" evidence="2">
    <location>
        <begin position="94"/>
        <end position="118"/>
    </location>
</feature>
<keyword evidence="1" id="KW-0325">Glycoprotein</keyword>
<dbReference type="Pfam" id="PF00128">
    <property type="entry name" value="Alpha-amylase"/>
    <property type="match status" value="1"/>
</dbReference>
<keyword evidence="6" id="KW-1185">Reference proteome</keyword>
<dbReference type="Gene3D" id="3.90.400.10">
    <property type="entry name" value="Oligo-1,6-glucosidase, Domain 2"/>
    <property type="match status" value="1"/>
</dbReference>
<dbReference type="PANTHER" id="PTHR10357">
    <property type="entry name" value="ALPHA-AMYLASE FAMILY MEMBER"/>
    <property type="match status" value="1"/>
</dbReference>
<proteinExistence type="predicted"/>
<evidence type="ECO:0000313" key="5">
    <source>
        <dbReference type="EnsemblMetazoa" id="CapteP160914"/>
    </source>
</evidence>
<keyword evidence="2" id="KW-0812">Transmembrane</keyword>
<accession>R7V945</accession>
<dbReference type="Pfam" id="PF16028">
    <property type="entry name" value="SLC3A2_N"/>
    <property type="match status" value="1"/>
</dbReference>
<keyword evidence="2" id="KW-1133">Transmembrane helix</keyword>
<reference evidence="5" key="3">
    <citation type="submission" date="2015-06" db="UniProtKB">
        <authorList>
            <consortium name="EnsemblMetazoa"/>
        </authorList>
    </citation>
    <scope>IDENTIFICATION</scope>
</reference>
<dbReference type="InterPro" id="IPR006047">
    <property type="entry name" value="GH13_cat_dom"/>
</dbReference>
<dbReference type="PANTHER" id="PTHR10357:SF179">
    <property type="entry name" value="NEUTRAL AND BASIC AMINO ACID TRANSPORT PROTEIN RBAT"/>
    <property type="match status" value="1"/>
</dbReference>
<reference evidence="6" key="1">
    <citation type="submission" date="2012-12" db="EMBL/GenBank/DDBJ databases">
        <authorList>
            <person name="Hellsten U."/>
            <person name="Grimwood J."/>
            <person name="Chapman J.A."/>
            <person name="Shapiro H."/>
            <person name="Aerts A."/>
            <person name="Otillar R.P."/>
            <person name="Terry A.Y."/>
            <person name="Boore J.L."/>
            <person name="Simakov O."/>
            <person name="Marletaz F."/>
            <person name="Cho S.-J."/>
            <person name="Edsinger-Gonzales E."/>
            <person name="Havlak P."/>
            <person name="Kuo D.-H."/>
            <person name="Larsson T."/>
            <person name="Lv J."/>
            <person name="Arendt D."/>
            <person name="Savage R."/>
            <person name="Osoegawa K."/>
            <person name="de Jong P."/>
            <person name="Lindberg D.R."/>
            <person name="Seaver E.C."/>
            <person name="Weisblat D.A."/>
            <person name="Putnam N.H."/>
            <person name="Grigoriev I.V."/>
            <person name="Rokhsar D.S."/>
        </authorList>
    </citation>
    <scope>NUCLEOTIDE SEQUENCE</scope>
    <source>
        <strain evidence="6">I ESC-2004</strain>
    </source>
</reference>
<evidence type="ECO:0000259" key="3">
    <source>
        <dbReference type="SMART" id="SM00642"/>
    </source>
</evidence>
<evidence type="ECO:0000256" key="1">
    <source>
        <dbReference type="ARBA" id="ARBA00023180"/>
    </source>
</evidence>
<dbReference type="InterPro" id="IPR013780">
    <property type="entry name" value="Glyco_hydro_b"/>
</dbReference>
<dbReference type="SMART" id="SM00642">
    <property type="entry name" value="Aamy"/>
    <property type="match status" value="1"/>
</dbReference>
<dbReference type="STRING" id="283909.R7V945"/>
<organism evidence="4">
    <name type="scientific">Capitella teleta</name>
    <name type="common">Polychaete worm</name>
    <dbReference type="NCBI Taxonomy" id="283909"/>
    <lineage>
        <taxon>Eukaryota</taxon>
        <taxon>Metazoa</taxon>
        <taxon>Spiralia</taxon>
        <taxon>Lophotrochozoa</taxon>
        <taxon>Annelida</taxon>
        <taxon>Polychaeta</taxon>
        <taxon>Sedentaria</taxon>
        <taxon>Scolecida</taxon>
        <taxon>Capitellidae</taxon>
        <taxon>Capitella</taxon>
    </lineage>
</organism>
<dbReference type="AlphaFoldDB" id="R7V945"/>